<gene>
    <name evidence="5" type="ORF">IHE55_01470</name>
</gene>
<dbReference type="Proteomes" id="UP000807371">
    <property type="component" value="Unassembled WGS sequence"/>
</dbReference>
<dbReference type="InterPro" id="IPR002401">
    <property type="entry name" value="Cyt_P450_E_grp-I"/>
</dbReference>
<name>A0ABS0NEG3_9ACTN</name>
<dbReference type="PROSITE" id="PS00086">
    <property type="entry name" value="CYTOCHROME_P450"/>
    <property type="match status" value="1"/>
</dbReference>
<evidence type="ECO:0000256" key="4">
    <source>
        <dbReference type="SAM" id="MobiDB-lite"/>
    </source>
</evidence>
<dbReference type="Gene3D" id="1.10.630.10">
    <property type="entry name" value="Cytochrome P450"/>
    <property type="match status" value="1"/>
</dbReference>
<dbReference type="PANTHER" id="PTHR24305:SF166">
    <property type="entry name" value="CYTOCHROME P450 12A4, MITOCHONDRIAL-RELATED"/>
    <property type="match status" value="1"/>
</dbReference>
<dbReference type="PANTHER" id="PTHR24305">
    <property type="entry name" value="CYTOCHROME P450"/>
    <property type="match status" value="1"/>
</dbReference>
<comment type="similarity">
    <text evidence="2 3">Belongs to the cytochrome P450 family.</text>
</comment>
<protein>
    <submittedName>
        <fullName evidence="5">Cytochrome P450</fullName>
    </submittedName>
</protein>
<dbReference type="InterPro" id="IPR050121">
    <property type="entry name" value="Cytochrome_P450_monoxygenase"/>
</dbReference>
<comment type="caution">
    <text evidence="5">The sequence shown here is derived from an EMBL/GenBank/DDBJ whole genome shotgun (WGS) entry which is preliminary data.</text>
</comment>
<dbReference type="Pfam" id="PF00067">
    <property type="entry name" value="p450"/>
    <property type="match status" value="1"/>
</dbReference>
<dbReference type="EMBL" id="JACYXC010000001">
    <property type="protein sequence ID" value="MBH5333542.1"/>
    <property type="molecule type" value="Genomic_DNA"/>
</dbReference>
<dbReference type="InterPro" id="IPR036396">
    <property type="entry name" value="Cyt_P450_sf"/>
</dbReference>
<dbReference type="InterPro" id="IPR017972">
    <property type="entry name" value="Cyt_P450_CS"/>
</dbReference>
<feature type="region of interest" description="Disordered" evidence="4">
    <location>
        <begin position="435"/>
        <end position="454"/>
    </location>
</feature>
<keyword evidence="3" id="KW-0503">Monooxygenase</keyword>
<organism evidence="5 6">
    <name type="scientific">Streptomyces pactum</name>
    <dbReference type="NCBI Taxonomy" id="68249"/>
    <lineage>
        <taxon>Bacteria</taxon>
        <taxon>Bacillati</taxon>
        <taxon>Actinomycetota</taxon>
        <taxon>Actinomycetes</taxon>
        <taxon>Kitasatosporales</taxon>
        <taxon>Streptomycetaceae</taxon>
        <taxon>Streptomyces</taxon>
    </lineage>
</organism>
<dbReference type="PRINTS" id="PR00463">
    <property type="entry name" value="EP450I"/>
</dbReference>
<accession>A0ABS0NEG3</accession>
<sequence>MDIPGPEPCPDGGAAAVAAAGGLHTYQLRLHAAHGPVVRFPLPGAEEAVSIADPVLLEATAGLDERPRRLFAFLDPLFETGNLQVMPAHEHTPWRRQVLSVLTGRRSHERHFAAFTALATELADRWDEQADGGPVRLLDDLAALSLRMICRYALGGDAADPDRVVAAFEAVLAEHLGRLYPDPDHGPAAAPAAGAQEALAHLRATVDQAVRGHRAGGRTDAGDLIGTLVEAGASPARIRDTVMAVLLAAHHTTGTAVAWTLYLLGHHPGAARRVADELDLVLGDRPAPDHADLRRLEYLRMTIDESMRLYPPGPYGARETTGPLTVGGYRIPAGTTVFYPFWAVHLNPDHWPEPEVFRPERFTSEEAARRPALAHLPFGLGPRACPGAALAMTEAELVLAVLLKRFRFHPVPGHRVRPVERFVLRPADGLPMTVRRRTAEHGPGGVPGPDHPAG</sequence>
<evidence type="ECO:0000256" key="1">
    <source>
        <dbReference type="ARBA" id="ARBA00001971"/>
    </source>
</evidence>
<dbReference type="InterPro" id="IPR001128">
    <property type="entry name" value="Cyt_P450"/>
</dbReference>
<evidence type="ECO:0000256" key="2">
    <source>
        <dbReference type="ARBA" id="ARBA00010617"/>
    </source>
</evidence>
<keyword evidence="3" id="KW-0479">Metal-binding</keyword>
<evidence type="ECO:0000256" key="3">
    <source>
        <dbReference type="RuleBase" id="RU000461"/>
    </source>
</evidence>
<keyword evidence="6" id="KW-1185">Reference proteome</keyword>
<keyword evidence="3" id="KW-0408">Iron</keyword>
<reference evidence="5 6" key="1">
    <citation type="submission" date="2020-09" db="EMBL/GenBank/DDBJ databases">
        <title>Biosynthesis of the nuclear factor of activated T cells inhibitor NFAT-133 and its congeners in Streptomyces pactum.</title>
        <authorList>
            <person name="Zhou W."/>
            <person name="Posri P."/>
            <person name="Abugrain M.E."/>
            <person name="Weisberg A.J."/>
            <person name="Chang J.H."/>
            <person name="Mahmud T."/>
        </authorList>
    </citation>
    <scope>NUCLEOTIDE SEQUENCE [LARGE SCALE GENOMIC DNA]</scope>
    <source>
        <strain evidence="5 6">ATCC 27456</strain>
    </source>
</reference>
<dbReference type="RefSeq" id="WP_197987349.1">
    <property type="nucleotide sequence ID" value="NZ_JACYXC010000001.1"/>
</dbReference>
<evidence type="ECO:0000313" key="5">
    <source>
        <dbReference type="EMBL" id="MBH5333542.1"/>
    </source>
</evidence>
<dbReference type="SUPFAM" id="SSF48264">
    <property type="entry name" value="Cytochrome P450"/>
    <property type="match status" value="1"/>
</dbReference>
<keyword evidence="3" id="KW-0560">Oxidoreductase</keyword>
<dbReference type="PRINTS" id="PR00385">
    <property type="entry name" value="P450"/>
</dbReference>
<comment type="cofactor">
    <cofactor evidence="1">
        <name>heme</name>
        <dbReference type="ChEBI" id="CHEBI:30413"/>
    </cofactor>
</comment>
<evidence type="ECO:0000313" key="6">
    <source>
        <dbReference type="Proteomes" id="UP000807371"/>
    </source>
</evidence>
<proteinExistence type="inferred from homology"/>
<keyword evidence="3" id="KW-0349">Heme</keyword>